<organism evidence="4 5">
    <name type="scientific">Pocillopora damicornis</name>
    <name type="common">Cauliflower coral</name>
    <name type="synonym">Millepora damicornis</name>
    <dbReference type="NCBI Taxonomy" id="46731"/>
    <lineage>
        <taxon>Eukaryota</taxon>
        <taxon>Metazoa</taxon>
        <taxon>Cnidaria</taxon>
        <taxon>Anthozoa</taxon>
        <taxon>Hexacorallia</taxon>
        <taxon>Scleractinia</taxon>
        <taxon>Astrocoeniina</taxon>
        <taxon>Pocilloporidae</taxon>
        <taxon>Pocillopora</taxon>
    </lineage>
</organism>
<evidence type="ECO:0000313" key="5">
    <source>
        <dbReference type="Proteomes" id="UP000275408"/>
    </source>
</evidence>
<evidence type="ECO:0000256" key="2">
    <source>
        <dbReference type="SAM" id="MobiDB-lite"/>
    </source>
</evidence>
<evidence type="ECO:0000259" key="3">
    <source>
        <dbReference type="PROSITE" id="PS50157"/>
    </source>
</evidence>
<comment type="caution">
    <text evidence="4">The sequence shown here is derived from an EMBL/GenBank/DDBJ whole genome shotgun (WGS) entry which is preliminary data.</text>
</comment>
<dbReference type="SMART" id="SM00355">
    <property type="entry name" value="ZnF_C2H2"/>
    <property type="match status" value="1"/>
</dbReference>
<accession>A0A3M6UG07</accession>
<feature type="non-terminal residue" evidence="4">
    <location>
        <position position="1"/>
    </location>
</feature>
<feature type="compositionally biased region" description="Low complexity" evidence="2">
    <location>
        <begin position="305"/>
        <end position="314"/>
    </location>
</feature>
<dbReference type="AlphaFoldDB" id="A0A3M6UG07"/>
<feature type="region of interest" description="Disordered" evidence="2">
    <location>
        <begin position="225"/>
        <end position="246"/>
    </location>
</feature>
<sequence length="327" mass="35905">GIRHKKSCFQSRSSETSFGDSRGVSGLFNLAQSTDSIKSHLCLIHLSKESFTEGELIFARAGLFDVEDSVVAKCGSAQSIGTLMGSSGAKVQCASIRHTLAVIPKGPFLRCMAFYRGLDNTAAEGADGFKDFLQIIHELESTTYRNHFEEDDICSHSHSHNVKCDDCEKLKSVLEEVKGAISDYTIQLGRFQAEDYLYEAKNAAAKIFEWRGHIEIPFFPTTARRTASARESNGGNDGSSYQCPEPGCDEDFKTQADLDFHMKKLVHHGEPCPKTSQSAQSINANLKLAIPRDSSVCSKCRGSRRTSSQGTRQSAPSVVAHEEPRPE</sequence>
<evidence type="ECO:0000313" key="4">
    <source>
        <dbReference type="EMBL" id="RMX52611.1"/>
    </source>
</evidence>
<feature type="non-terminal residue" evidence="4">
    <location>
        <position position="327"/>
    </location>
</feature>
<feature type="region of interest" description="Disordered" evidence="2">
    <location>
        <begin position="297"/>
        <end position="327"/>
    </location>
</feature>
<dbReference type="Proteomes" id="UP000275408">
    <property type="component" value="Unassembled WGS sequence"/>
</dbReference>
<keyword evidence="5" id="KW-1185">Reference proteome</keyword>
<dbReference type="PROSITE" id="PS50157">
    <property type="entry name" value="ZINC_FINGER_C2H2_2"/>
    <property type="match status" value="1"/>
</dbReference>
<dbReference type="PROSITE" id="PS00028">
    <property type="entry name" value="ZINC_FINGER_C2H2_1"/>
    <property type="match status" value="1"/>
</dbReference>
<keyword evidence="1" id="KW-0479">Metal-binding</keyword>
<evidence type="ECO:0000256" key="1">
    <source>
        <dbReference type="PROSITE-ProRule" id="PRU00042"/>
    </source>
</evidence>
<dbReference type="GO" id="GO:0008270">
    <property type="term" value="F:zinc ion binding"/>
    <property type="evidence" value="ECO:0007669"/>
    <property type="project" value="UniProtKB-KW"/>
</dbReference>
<protein>
    <recommendedName>
        <fullName evidence="3">C2H2-type domain-containing protein</fullName>
    </recommendedName>
</protein>
<name>A0A3M6UG07_POCDA</name>
<feature type="domain" description="C2H2-type" evidence="3">
    <location>
        <begin position="241"/>
        <end position="272"/>
    </location>
</feature>
<feature type="compositionally biased region" description="Polar residues" evidence="2">
    <location>
        <begin position="225"/>
        <end position="242"/>
    </location>
</feature>
<gene>
    <name evidence="4" type="ORF">pdam_00016881</name>
</gene>
<dbReference type="InterPro" id="IPR013087">
    <property type="entry name" value="Znf_C2H2_type"/>
</dbReference>
<keyword evidence="1" id="KW-0863">Zinc-finger</keyword>
<proteinExistence type="predicted"/>
<reference evidence="4 5" key="1">
    <citation type="journal article" date="2018" name="Sci. Rep.">
        <title>Comparative analysis of the Pocillopora damicornis genome highlights role of immune system in coral evolution.</title>
        <authorList>
            <person name="Cunning R."/>
            <person name="Bay R.A."/>
            <person name="Gillette P."/>
            <person name="Baker A.C."/>
            <person name="Traylor-Knowles N."/>
        </authorList>
    </citation>
    <scope>NUCLEOTIDE SEQUENCE [LARGE SCALE GENOMIC DNA]</scope>
    <source>
        <strain evidence="4">RSMAS</strain>
        <tissue evidence="4">Whole animal</tissue>
    </source>
</reference>
<dbReference type="EMBL" id="RCHS01001598">
    <property type="protein sequence ID" value="RMX52611.1"/>
    <property type="molecule type" value="Genomic_DNA"/>
</dbReference>
<keyword evidence="1" id="KW-0862">Zinc</keyword>
<dbReference type="Gene3D" id="3.30.160.60">
    <property type="entry name" value="Classic Zinc Finger"/>
    <property type="match status" value="1"/>
</dbReference>